<organism evidence="1 2">
    <name type="scientific">Treponema denticola (strain ATCC 35405 / DSM 14222 / CIP 103919 / JCM 8153 / KCTC 15104)</name>
    <dbReference type="NCBI Taxonomy" id="243275"/>
    <lineage>
        <taxon>Bacteria</taxon>
        <taxon>Pseudomonadati</taxon>
        <taxon>Spirochaetota</taxon>
        <taxon>Spirochaetia</taxon>
        <taxon>Spirochaetales</taxon>
        <taxon>Treponemataceae</taxon>
        <taxon>Treponema</taxon>
    </lineage>
</organism>
<dbReference type="EMBL" id="AE017226">
    <property type="protein sequence ID" value="AAS12399.1"/>
    <property type="molecule type" value="Genomic_DNA"/>
</dbReference>
<evidence type="ECO:0000313" key="2">
    <source>
        <dbReference type="Proteomes" id="UP000008212"/>
    </source>
</evidence>
<accession>Q73LH8</accession>
<dbReference type="PaxDb" id="243275-TDE_1885"/>
<evidence type="ECO:0000313" key="1">
    <source>
        <dbReference type="EMBL" id="AAS12399.1"/>
    </source>
</evidence>
<dbReference type="STRING" id="243275.TDE_1885"/>
<reference evidence="1 2" key="1">
    <citation type="journal article" date="2004" name="Proc. Natl. Acad. Sci. U.S.A.">
        <title>Comparison of the genome of the oral pathogen Treponema denticola with other spirochete genomes.</title>
        <authorList>
            <person name="Seshadri R."/>
            <person name="Myers G.S."/>
            <person name="Tettelin H."/>
            <person name="Eisen J.A."/>
            <person name="Heidelberg J.F."/>
            <person name="Dodson R.J."/>
            <person name="Davidsen T.M."/>
            <person name="DeBoy R.T."/>
            <person name="Fouts D.E."/>
            <person name="Haft D.H."/>
            <person name="Selengut J."/>
            <person name="Ren Q."/>
            <person name="Brinkac L.M."/>
            <person name="Madupu R."/>
            <person name="Kolonay J."/>
            <person name="Durkin S.A."/>
            <person name="Daugherty S.C."/>
            <person name="Shetty J."/>
            <person name="Shvartsbeyn A."/>
            <person name="Gebregeorgis E."/>
            <person name="Geer K."/>
            <person name="Tsegaye G."/>
            <person name="Malek J."/>
            <person name="Ayodeji B."/>
            <person name="Shatsman S."/>
            <person name="McLeod M.P."/>
            <person name="Smajs D."/>
            <person name="Howell J.K."/>
            <person name="Pal S."/>
            <person name="Amin A."/>
            <person name="Vashisth P."/>
            <person name="McNeill T.Z."/>
            <person name="Xiang Q."/>
            <person name="Sodergren E."/>
            <person name="Baca E."/>
            <person name="Weinstock G.M."/>
            <person name="Norris S.J."/>
            <person name="Fraser C.M."/>
            <person name="Paulsen I.T."/>
        </authorList>
    </citation>
    <scope>NUCLEOTIDE SEQUENCE [LARGE SCALE GENOMIC DNA]</scope>
    <source>
        <strain evidence="2">ATCC 35405 / DSM 14222 / CIP 103919 / JCM 8153 / KCTC 15104</strain>
    </source>
</reference>
<gene>
    <name evidence="1" type="ordered locus">TDE_1885</name>
</gene>
<proteinExistence type="predicted"/>
<dbReference type="HOGENOM" id="CLU_2774746_0_0_12"/>
<dbReference type="Proteomes" id="UP000008212">
    <property type="component" value="Chromosome"/>
</dbReference>
<dbReference type="AlphaFoldDB" id="Q73LH8"/>
<keyword evidence="2" id="KW-1185">Reference proteome</keyword>
<dbReference type="KEGG" id="tde:TDE_1885"/>
<sequence>MRGETYEGVTGSGIEICAKHAEPTIIHKNKNAITFFIFTSAQIPYIFIKLPNNFIIKYINPQDMHFHPL</sequence>
<protein>
    <submittedName>
        <fullName evidence="1">Uncharacterized protein</fullName>
    </submittedName>
</protein>
<name>Q73LH8_TREDE</name>